<dbReference type="EMBL" id="GG662651">
    <property type="protein sequence ID" value="EDK31603.2"/>
    <property type="molecule type" value="Genomic_DNA"/>
</dbReference>
<keyword evidence="3" id="KW-1185">Reference proteome</keyword>
<dbReference type="SUPFAM" id="SSF54236">
    <property type="entry name" value="Ubiquitin-like"/>
    <property type="match status" value="1"/>
</dbReference>
<proteinExistence type="predicted"/>
<dbReference type="PROSITE" id="PS50053">
    <property type="entry name" value="UBIQUITIN_2"/>
    <property type="match status" value="1"/>
</dbReference>
<protein>
    <submittedName>
        <fullName evidence="2">Ubiquitin</fullName>
    </submittedName>
</protein>
<gene>
    <name evidence="2" type="ORF">TTHERM_00285479</name>
</gene>
<dbReference type="AlphaFoldDB" id="A4VDK0"/>
<sequence length="561" mass="65619">MIEIEEIERECSLPKQNKLFICTQNPSKSFIMPIEKSDYNILTLERLYDKANILFNSKNSHFEISKQSFKSFYAKQPDLDQRLAKTQFNLLPIYFQEKQISFELDIQYRDDIIHLVLPSDISQKELLIKLSKQINVPIKNLYLVKDNQAITEKLIKFQKIELYSTDNIIYIDDKQYQIAMDLPLNENRILFGFRQFNQIFKERVSINMEKSLKELGFANGEKFVSFSLIDIFINETQIQITSNYSPSQIRNLFNDLYPNEIGFIAQSLNNQAKKFYKVKSSQIYIKSLTGEIFTIDCECSDTIENLQLKIQDKKGIHRDQQRLIYDNKQLDDKKTLNECGLFQEDTLLLLLRLRGGATAQTFVDLENEISKKKMQFSNDAPIYRLACQGINIEGYCKNKKCPYYDRLVISQIGYKTIELIQNIYEKIQCPNYSCKCYIELVTCGFTNCQYKWSGIKVEKGKDKHIHSPMLSAQPDSYTRYNPVKDDGTLNTALWKQLFLFAKPLESDEQFKCSVCLKSIAEENEISTFELCQDKEKHKCHKNCYEKISILLKMCPLCITIT</sequence>
<dbReference type="Pfam" id="PF00240">
    <property type="entry name" value="ubiquitin"/>
    <property type="match status" value="1"/>
</dbReference>
<dbReference type="InterPro" id="IPR029071">
    <property type="entry name" value="Ubiquitin-like_domsf"/>
</dbReference>
<dbReference type="PRINTS" id="PR00348">
    <property type="entry name" value="UBIQUITIN"/>
</dbReference>
<dbReference type="HOGENOM" id="CLU_403635_0_0_1"/>
<dbReference type="PANTHER" id="PTHR10666">
    <property type="entry name" value="UBIQUITIN"/>
    <property type="match status" value="1"/>
</dbReference>
<feature type="domain" description="Ubiquitin-like" evidence="1">
    <location>
        <begin position="281"/>
        <end position="356"/>
    </location>
</feature>
<dbReference type="SMART" id="SM00213">
    <property type="entry name" value="UBQ"/>
    <property type="match status" value="1"/>
</dbReference>
<dbReference type="GeneID" id="7823837"/>
<name>A4VDK0_TETTS</name>
<evidence type="ECO:0000313" key="2">
    <source>
        <dbReference type="EMBL" id="EDK31603.2"/>
    </source>
</evidence>
<dbReference type="RefSeq" id="XP_001470863.2">
    <property type="nucleotide sequence ID" value="XM_001470813.2"/>
</dbReference>
<dbReference type="InterPro" id="IPR000626">
    <property type="entry name" value="Ubiquitin-like_dom"/>
</dbReference>
<dbReference type="STRING" id="312017.A4VDK0"/>
<dbReference type="InParanoid" id="A4VDK0"/>
<evidence type="ECO:0000259" key="1">
    <source>
        <dbReference type="PROSITE" id="PS50053"/>
    </source>
</evidence>
<reference evidence="3" key="1">
    <citation type="journal article" date="2006" name="PLoS Biol.">
        <title>Macronuclear genome sequence of the ciliate Tetrahymena thermophila, a model eukaryote.</title>
        <authorList>
            <person name="Eisen J.A."/>
            <person name="Coyne R.S."/>
            <person name="Wu M."/>
            <person name="Wu D."/>
            <person name="Thiagarajan M."/>
            <person name="Wortman J.R."/>
            <person name="Badger J.H."/>
            <person name="Ren Q."/>
            <person name="Amedeo P."/>
            <person name="Jones K.M."/>
            <person name="Tallon L.J."/>
            <person name="Delcher A.L."/>
            <person name="Salzberg S.L."/>
            <person name="Silva J.C."/>
            <person name="Haas B.J."/>
            <person name="Majoros W.H."/>
            <person name="Farzad M."/>
            <person name="Carlton J.M."/>
            <person name="Smith R.K. Jr."/>
            <person name="Garg J."/>
            <person name="Pearlman R.E."/>
            <person name="Karrer K.M."/>
            <person name="Sun L."/>
            <person name="Manning G."/>
            <person name="Elde N.C."/>
            <person name="Turkewitz A.P."/>
            <person name="Asai D.J."/>
            <person name="Wilkes D.E."/>
            <person name="Wang Y."/>
            <person name="Cai H."/>
            <person name="Collins K."/>
            <person name="Stewart B.A."/>
            <person name="Lee S.R."/>
            <person name="Wilamowska K."/>
            <person name="Weinberg Z."/>
            <person name="Ruzzo W.L."/>
            <person name="Wloga D."/>
            <person name="Gaertig J."/>
            <person name="Frankel J."/>
            <person name="Tsao C.-C."/>
            <person name="Gorovsky M.A."/>
            <person name="Keeling P.J."/>
            <person name="Waller R.F."/>
            <person name="Patron N.J."/>
            <person name="Cherry J.M."/>
            <person name="Stover N.A."/>
            <person name="Krieger C.J."/>
            <person name="del Toro C."/>
            <person name="Ryder H.F."/>
            <person name="Williamson S.C."/>
            <person name="Barbeau R.A."/>
            <person name="Hamilton E.P."/>
            <person name="Orias E."/>
        </authorList>
    </citation>
    <scope>NUCLEOTIDE SEQUENCE [LARGE SCALE GENOMIC DNA]</scope>
    <source>
        <strain evidence="3">SB210</strain>
    </source>
</reference>
<dbReference type="OrthoDB" id="9994687at2759"/>
<accession>A4VDK0</accession>
<dbReference type="eggNOG" id="KOG0003">
    <property type="taxonomic scope" value="Eukaryota"/>
</dbReference>
<dbReference type="KEGG" id="tet:TTHERM_00285479"/>
<organism evidence="2 3">
    <name type="scientific">Tetrahymena thermophila (strain SB210)</name>
    <dbReference type="NCBI Taxonomy" id="312017"/>
    <lineage>
        <taxon>Eukaryota</taxon>
        <taxon>Sar</taxon>
        <taxon>Alveolata</taxon>
        <taxon>Ciliophora</taxon>
        <taxon>Intramacronucleata</taxon>
        <taxon>Oligohymenophorea</taxon>
        <taxon>Hymenostomatida</taxon>
        <taxon>Tetrahymenina</taxon>
        <taxon>Tetrahymenidae</taxon>
        <taxon>Tetrahymena</taxon>
    </lineage>
</organism>
<dbReference type="InterPro" id="IPR019956">
    <property type="entry name" value="Ubiquitin_dom"/>
</dbReference>
<dbReference type="Gene3D" id="3.10.20.90">
    <property type="entry name" value="Phosphatidylinositol 3-kinase Catalytic Subunit, Chain A, domain 1"/>
    <property type="match status" value="1"/>
</dbReference>
<dbReference type="InterPro" id="IPR050158">
    <property type="entry name" value="Ubiquitin_ubiquitin-like"/>
</dbReference>
<evidence type="ECO:0000313" key="3">
    <source>
        <dbReference type="Proteomes" id="UP000009168"/>
    </source>
</evidence>
<dbReference type="Proteomes" id="UP000009168">
    <property type="component" value="Unassembled WGS sequence"/>
</dbReference>